<keyword evidence="1" id="KW-0472">Membrane</keyword>
<dbReference type="AlphaFoldDB" id="A0A173LWG4"/>
<name>A0A173LWG4_9MICO</name>
<gene>
    <name evidence="2" type="ORF">AUMI_17730</name>
</gene>
<dbReference type="RefSeq" id="WP_096381567.1">
    <property type="nucleotide sequence ID" value="NZ_AP017457.1"/>
</dbReference>
<organism evidence="2 3">
    <name type="scientific">Aurantimicrobium minutum</name>
    <dbReference type="NCBI Taxonomy" id="708131"/>
    <lineage>
        <taxon>Bacteria</taxon>
        <taxon>Bacillati</taxon>
        <taxon>Actinomycetota</taxon>
        <taxon>Actinomycetes</taxon>
        <taxon>Micrococcales</taxon>
        <taxon>Microbacteriaceae</taxon>
        <taxon>Aurantimicrobium</taxon>
    </lineage>
</organism>
<evidence type="ECO:0000313" key="3">
    <source>
        <dbReference type="Proteomes" id="UP000243847"/>
    </source>
</evidence>
<feature type="transmembrane region" description="Helical" evidence="1">
    <location>
        <begin position="102"/>
        <end position="123"/>
    </location>
</feature>
<accession>A0A173LWG4</accession>
<dbReference type="GeneID" id="80451968"/>
<proteinExistence type="predicted"/>
<keyword evidence="1" id="KW-1133">Transmembrane helix</keyword>
<sequence>MNASPSPAPDAQDAFDDLLNDFKNRNKARTSPEYVLETMDTESISNKYIRLLRNPSAVNEDLDVGENPAEVTETVSTDTDSNKGLALLSENYTKSARTKDNVSAFSGFAAIAVLIIGVVVLAVMAQALLMGFTLVVCAVALWIVRAVTARQAQATREIASALVETEES</sequence>
<keyword evidence="1" id="KW-0812">Transmembrane</keyword>
<protein>
    <submittedName>
        <fullName evidence="2">Uncharacterized protein</fullName>
    </submittedName>
</protein>
<evidence type="ECO:0000313" key="2">
    <source>
        <dbReference type="EMBL" id="BAU99315.1"/>
    </source>
</evidence>
<feature type="transmembrane region" description="Helical" evidence="1">
    <location>
        <begin position="129"/>
        <end position="148"/>
    </location>
</feature>
<evidence type="ECO:0000256" key="1">
    <source>
        <dbReference type="SAM" id="Phobius"/>
    </source>
</evidence>
<dbReference type="OrthoDB" id="9847985at2"/>
<dbReference type="Proteomes" id="UP000243847">
    <property type="component" value="Chromosome sequence1"/>
</dbReference>
<dbReference type="EMBL" id="AP017457">
    <property type="protein sequence ID" value="BAU99315.1"/>
    <property type="molecule type" value="Genomic_DNA"/>
</dbReference>
<reference evidence="2 3" key="1">
    <citation type="journal article" date="2016" name="Genome Announc.">
        <title>Complete Genome Sequence of Aurantimicrobium minutum Type Strain KNCT, a Planktonic Ultramicrobacterium Isolated from River Water.</title>
        <authorList>
            <person name="Nakai R."/>
            <person name="Fujisawa T."/>
            <person name="Nakamura Y."/>
            <person name="Nishide H."/>
            <person name="Uchiyama I."/>
            <person name="Baba T."/>
            <person name="Toyoda A."/>
            <person name="Fujiyama A."/>
            <person name="Naganuma T."/>
            <person name="Niki H."/>
        </authorList>
    </citation>
    <scope>NUCLEOTIDE SEQUENCE [LARGE SCALE GENOMIC DNA]</scope>
    <source>
        <strain evidence="2 3">KNC</strain>
    </source>
</reference>
<dbReference type="KEGG" id="amin:AUMI_17730"/>